<gene>
    <name evidence="2" type="ORF">HNQ94_000477</name>
</gene>
<organism evidence="2 3">
    <name type="scientific">Salirhabdus euzebyi</name>
    <dbReference type="NCBI Taxonomy" id="394506"/>
    <lineage>
        <taxon>Bacteria</taxon>
        <taxon>Bacillati</taxon>
        <taxon>Bacillota</taxon>
        <taxon>Bacilli</taxon>
        <taxon>Bacillales</taxon>
        <taxon>Bacillaceae</taxon>
        <taxon>Salirhabdus</taxon>
    </lineage>
</organism>
<dbReference type="Pfam" id="PF12146">
    <property type="entry name" value="Hydrolase_4"/>
    <property type="match status" value="1"/>
</dbReference>
<proteinExistence type="predicted"/>
<dbReference type="InterPro" id="IPR029058">
    <property type="entry name" value="AB_hydrolase_fold"/>
</dbReference>
<sequence length="349" mass="40456">MKQKRDFHIPEDGMDLVDELVIGGFKQTILIQGEKKENPILLFLHGGPSMPLPGVANRGTDYTVATNIAELVKHFNVVFWDQRGTGKSFHKDIPKESMNFDQLTSDANELIDQLIKRFDQEKIFLAAHSAGTIIGLNLVKKYPEKIISYVGLSQIISWTENDKLCYQWMLEEAKERGNAKALQELQAVGEPPYIESYKQWSVLRKWQTRFNTMVYSDDEIKHPGLLNVSKPMLQSKDYRLKDIFNTFYKGFKLIYTQHFIEKLPAINFKETVEDISVPVTFIHGRKDVHVHGRLVEDFFQRLDSKRGKKLIWMEKSAHLFHPDDTKLIEQVLIKEKKYMSSGYDEISVS</sequence>
<dbReference type="SUPFAM" id="SSF53474">
    <property type="entry name" value="alpha/beta-Hydrolases"/>
    <property type="match status" value="1"/>
</dbReference>
<dbReference type="EMBL" id="JACHGH010000001">
    <property type="protein sequence ID" value="MBB6452056.1"/>
    <property type="molecule type" value="Genomic_DNA"/>
</dbReference>
<evidence type="ECO:0000313" key="2">
    <source>
        <dbReference type="EMBL" id="MBB6452056.1"/>
    </source>
</evidence>
<accession>A0A841PXA8</accession>
<dbReference type="Gene3D" id="3.40.50.1820">
    <property type="entry name" value="alpha/beta hydrolase"/>
    <property type="match status" value="1"/>
</dbReference>
<dbReference type="InterPro" id="IPR022742">
    <property type="entry name" value="Hydrolase_4"/>
</dbReference>
<name>A0A841PXA8_9BACI</name>
<keyword evidence="3" id="KW-1185">Reference proteome</keyword>
<dbReference type="PANTHER" id="PTHR43329">
    <property type="entry name" value="EPOXIDE HYDROLASE"/>
    <property type="match status" value="1"/>
</dbReference>
<comment type="caution">
    <text evidence="2">The sequence shown here is derived from an EMBL/GenBank/DDBJ whole genome shotgun (WGS) entry which is preliminary data.</text>
</comment>
<evidence type="ECO:0000259" key="1">
    <source>
        <dbReference type="Pfam" id="PF12146"/>
    </source>
</evidence>
<evidence type="ECO:0000313" key="3">
    <source>
        <dbReference type="Proteomes" id="UP000581688"/>
    </source>
</evidence>
<protein>
    <submittedName>
        <fullName evidence="2">Pimeloyl-ACP methyl ester carboxylesterase</fullName>
    </submittedName>
</protein>
<reference evidence="2 3" key="1">
    <citation type="submission" date="2020-08" db="EMBL/GenBank/DDBJ databases">
        <title>Genomic Encyclopedia of Type Strains, Phase IV (KMG-IV): sequencing the most valuable type-strain genomes for metagenomic binning, comparative biology and taxonomic classification.</title>
        <authorList>
            <person name="Goeker M."/>
        </authorList>
    </citation>
    <scope>NUCLEOTIDE SEQUENCE [LARGE SCALE GENOMIC DNA]</scope>
    <source>
        <strain evidence="2 3">DSM 19612</strain>
    </source>
</reference>
<dbReference type="AlphaFoldDB" id="A0A841PXA8"/>
<dbReference type="Proteomes" id="UP000581688">
    <property type="component" value="Unassembled WGS sequence"/>
</dbReference>
<feature type="domain" description="Serine aminopeptidase S33" evidence="1">
    <location>
        <begin position="74"/>
        <end position="170"/>
    </location>
</feature>